<gene>
    <name evidence="2" type="ORF">TeGR_g3328</name>
</gene>
<dbReference type="EMBL" id="BRYB01004434">
    <property type="protein sequence ID" value="GMI30916.1"/>
    <property type="molecule type" value="Genomic_DNA"/>
</dbReference>
<protein>
    <submittedName>
        <fullName evidence="2">Uncharacterized protein</fullName>
    </submittedName>
</protein>
<proteinExistence type="predicted"/>
<evidence type="ECO:0000313" key="3">
    <source>
        <dbReference type="Proteomes" id="UP001165060"/>
    </source>
</evidence>
<dbReference type="Proteomes" id="UP001165060">
    <property type="component" value="Unassembled WGS sequence"/>
</dbReference>
<accession>A0ABQ6MRR8</accession>
<keyword evidence="3" id="KW-1185">Reference proteome</keyword>
<sequence>YARCIGEVTAHLSLLASRNSADTFPPAAAATVLSLFSLLAPLRRSGTRIPPRFLLVLLEHDPPSAIVEALLDHLPLTDQAEVFPSLVQTFTSTPRLLPDLTKTLCLLASRYHPSTVITSSLLALPPASPISPLLISEITLSSLTSPAFAPHLALLALSPALSSSLLSLSLPSAPSCVLLLLHSHSLRLLNSLLRSLSAEDLTLPFYLHLTRALQLYETGAFREQRVRALGDREAVMAMFRILLILPVDTEIYDVWKSRCEATRRSLSVFSPAPVPEPASAAAPAPADSHAGGLLYSATRAKLARALQQPQAEQGNSDSPPPADAEETDEQLKARLAGEFDKRVRASWVERDDEEMVLAAARRRAGVAEPPQEGTEGAQEFAV</sequence>
<feature type="compositionally biased region" description="Polar residues" evidence="1">
    <location>
        <begin position="307"/>
        <end position="317"/>
    </location>
</feature>
<name>A0ABQ6MRR8_9STRA</name>
<evidence type="ECO:0000256" key="1">
    <source>
        <dbReference type="SAM" id="MobiDB-lite"/>
    </source>
</evidence>
<reference evidence="2 3" key="1">
    <citation type="journal article" date="2023" name="Commun. Biol.">
        <title>Genome analysis of Parmales, the sister group of diatoms, reveals the evolutionary specialization of diatoms from phago-mixotrophs to photoautotrophs.</title>
        <authorList>
            <person name="Ban H."/>
            <person name="Sato S."/>
            <person name="Yoshikawa S."/>
            <person name="Yamada K."/>
            <person name="Nakamura Y."/>
            <person name="Ichinomiya M."/>
            <person name="Sato N."/>
            <person name="Blanc-Mathieu R."/>
            <person name="Endo H."/>
            <person name="Kuwata A."/>
            <person name="Ogata H."/>
        </authorList>
    </citation>
    <scope>NUCLEOTIDE SEQUENCE [LARGE SCALE GENOMIC DNA]</scope>
</reference>
<feature type="region of interest" description="Disordered" evidence="1">
    <location>
        <begin position="304"/>
        <end position="335"/>
    </location>
</feature>
<feature type="region of interest" description="Disordered" evidence="1">
    <location>
        <begin position="362"/>
        <end position="382"/>
    </location>
</feature>
<comment type="caution">
    <text evidence="2">The sequence shown here is derived from an EMBL/GenBank/DDBJ whole genome shotgun (WGS) entry which is preliminary data.</text>
</comment>
<feature type="non-terminal residue" evidence="2">
    <location>
        <position position="1"/>
    </location>
</feature>
<organism evidence="2 3">
    <name type="scientific">Tetraparma gracilis</name>
    <dbReference type="NCBI Taxonomy" id="2962635"/>
    <lineage>
        <taxon>Eukaryota</taxon>
        <taxon>Sar</taxon>
        <taxon>Stramenopiles</taxon>
        <taxon>Ochrophyta</taxon>
        <taxon>Bolidophyceae</taxon>
        <taxon>Parmales</taxon>
        <taxon>Triparmaceae</taxon>
        <taxon>Tetraparma</taxon>
    </lineage>
</organism>
<evidence type="ECO:0000313" key="2">
    <source>
        <dbReference type="EMBL" id="GMI30916.1"/>
    </source>
</evidence>